<evidence type="ECO:0000256" key="1">
    <source>
        <dbReference type="SAM" id="MobiDB-lite"/>
    </source>
</evidence>
<feature type="region of interest" description="Disordered" evidence="1">
    <location>
        <begin position="42"/>
        <end position="80"/>
    </location>
</feature>
<organism evidence="2 3">
    <name type="scientific">Frankia alni (strain DSM 45986 / CECT 9034 / ACN14a)</name>
    <dbReference type="NCBI Taxonomy" id="326424"/>
    <lineage>
        <taxon>Bacteria</taxon>
        <taxon>Bacillati</taxon>
        <taxon>Actinomycetota</taxon>
        <taxon>Actinomycetes</taxon>
        <taxon>Frankiales</taxon>
        <taxon>Frankiaceae</taxon>
        <taxon>Frankia</taxon>
    </lineage>
</organism>
<name>Q0RTZ4_FRAAA</name>
<feature type="compositionally biased region" description="Low complexity" evidence="1">
    <location>
        <begin position="71"/>
        <end position="80"/>
    </location>
</feature>
<gene>
    <name evidence="2" type="ordered locus">FRAAL0274</name>
</gene>
<accession>Q0RTZ4</accession>
<proteinExistence type="predicted"/>
<evidence type="ECO:0000313" key="2">
    <source>
        <dbReference type="EMBL" id="CAJ58951.1"/>
    </source>
</evidence>
<protein>
    <submittedName>
        <fullName evidence="2">Uncharacterized protein</fullName>
    </submittedName>
</protein>
<dbReference type="Proteomes" id="UP000000657">
    <property type="component" value="Chromosome"/>
</dbReference>
<dbReference type="EMBL" id="CT573213">
    <property type="protein sequence ID" value="CAJ58951.1"/>
    <property type="molecule type" value="Genomic_DNA"/>
</dbReference>
<dbReference type="AlphaFoldDB" id="Q0RTZ4"/>
<dbReference type="STRING" id="326424.FRAAL0274"/>
<dbReference type="KEGG" id="fal:FRAAL0274"/>
<reference evidence="2 3" key="1">
    <citation type="journal article" date="2007" name="Genome Res.">
        <title>Genome characteristics of facultatively symbiotic Frankia sp. strains reflect host range and host plant biogeography.</title>
        <authorList>
            <person name="Normand P."/>
            <person name="Lapierre P."/>
            <person name="Tisa L.S."/>
            <person name="Gogarten J.P."/>
            <person name="Alloisio N."/>
            <person name="Bagnarol E."/>
            <person name="Bassi C.A."/>
            <person name="Berry A.M."/>
            <person name="Bickhart D.M."/>
            <person name="Choisne N."/>
            <person name="Couloux A."/>
            <person name="Cournoyer B."/>
            <person name="Cruveiller S."/>
            <person name="Daubin V."/>
            <person name="Demange N."/>
            <person name="Francino M.P."/>
            <person name="Goltsman E."/>
            <person name="Huang Y."/>
            <person name="Kopp O.R."/>
            <person name="Labarre L."/>
            <person name="Lapidus A."/>
            <person name="Lavire C."/>
            <person name="Marechal J."/>
            <person name="Martinez M."/>
            <person name="Mastronunzio J.E."/>
            <person name="Mullin B.C."/>
            <person name="Niemann J."/>
            <person name="Pujic P."/>
            <person name="Rawnsley T."/>
            <person name="Rouy Z."/>
            <person name="Schenowitz C."/>
            <person name="Sellstedt A."/>
            <person name="Tavares F."/>
            <person name="Tomkins J.P."/>
            <person name="Vallenet D."/>
            <person name="Valverde C."/>
            <person name="Wall L.G."/>
            <person name="Wang Y."/>
            <person name="Medigue C."/>
            <person name="Benson D.R."/>
        </authorList>
    </citation>
    <scope>NUCLEOTIDE SEQUENCE [LARGE SCALE GENOMIC DNA]</scope>
    <source>
        <strain evidence="3">DSM 45986 / CECT 9034 / ACN14a</strain>
    </source>
</reference>
<dbReference type="HOGENOM" id="CLU_2584608_0_0_11"/>
<keyword evidence="3" id="KW-1185">Reference proteome</keyword>
<sequence length="80" mass="7979">MAAVAVRPPALAPHSLTVQLVNLQLQACISEVQLRFTHGSVPPEAAGQAAESGANRVAPAHRGPPGGAAGGRPAAAATRR</sequence>
<evidence type="ECO:0000313" key="3">
    <source>
        <dbReference type="Proteomes" id="UP000000657"/>
    </source>
</evidence>